<dbReference type="Proteomes" id="UP000634136">
    <property type="component" value="Unassembled WGS sequence"/>
</dbReference>
<reference evidence="2" key="1">
    <citation type="submission" date="2020-09" db="EMBL/GenBank/DDBJ databases">
        <title>Genome-Enabled Discovery of Anthraquinone Biosynthesis in Senna tora.</title>
        <authorList>
            <person name="Kang S.-H."/>
            <person name="Pandey R.P."/>
            <person name="Lee C.-M."/>
            <person name="Sim J.-S."/>
            <person name="Jeong J.-T."/>
            <person name="Choi B.-S."/>
            <person name="Jung M."/>
            <person name="Ginzburg D."/>
            <person name="Zhao K."/>
            <person name="Won S.Y."/>
            <person name="Oh T.-J."/>
            <person name="Yu Y."/>
            <person name="Kim N.-H."/>
            <person name="Lee O.R."/>
            <person name="Lee T.-H."/>
            <person name="Bashyal P."/>
            <person name="Kim T.-S."/>
            <person name="Lee W.-H."/>
            <person name="Kawkins C."/>
            <person name="Kim C.-K."/>
            <person name="Kim J.S."/>
            <person name="Ahn B.O."/>
            <person name="Rhee S.Y."/>
            <person name="Sohng J.K."/>
        </authorList>
    </citation>
    <scope>NUCLEOTIDE SEQUENCE</scope>
    <source>
        <tissue evidence="2">Leaf</tissue>
    </source>
</reference>
<name>A0A834SZX7_9FABA</name>
<evidence type="ECO:0000313" key="2">
    <source>
        <dbReference type="EMBL" id="KAF7813249.1"/>
    </source>
</evidence>
<feature type="region of interest" description="Disordered" evidence="1">
    <location>
        <begin position="46"/>
        <end position="71"/>
    </location>
</feature>
<accession>A0A834SZX7</accession>
<dbReference type="AlphaFoldDB" id="A0A834SZX7"/>
<proteinExistence type="predicted"/>
<comment type="caution">
    <text evidence="2">The sequence shown here is derived from an EMBL/GenBank/DDBJ whole genome shotgun (WGS) entry which is preliminary data.</text>
</comment>
<protein>
    <submittedName>
        <fullName evidence="2">Uncharacterized protein</fullName>
    </submittedName>
</protein>
<gene>
    <name evidence="2" type="ORF">G2W53_034225</name>
</gene>
<evidence type="ECO:0000256" key="1">
    <source>
        <dbReference type="SAM" id="MobiDB-lite"/>
    </source>
</evidence>
<keyword evidence="3" id="KW-1185">Reference proteome</keyword>
<dbReference type="EMBL" id="JAAIUW010000010">
    <property type="protein sequence ID" value="KAF7813249.1"/>
    <property type="molecule type" value="Genomic_DNA"/>
</dbReference>
<sequence length="71" mass="8119">MVGFGAWQRRLKEQRYAFKGWPRGVVGVVWGMCNRLIIVSTNHGPRESTKLKKTKDELKEDEADSSCPRLA</sequence>
<feature type="compositionally biased region" description="Basic and acidic residues" evidence="1">
    <location>
        <begin position="46"/>
        <end position="58"/>
    </location>
</feature>
<evidence type="ECO:0000313" key="3">
    <source>
        <dbReference type="Proteomes" id="UP000634136"/>
    </source>
</evidence>
<organism evidence="2 3">
    <name type="scientific">Senna tora</name>
    <dbReference type="NCBI Taxonomy" id="362788"/>
    <lineage>
        <taxon>Eukaryota</taxon>
        <taxon>Viridiplantae</taxon>
        <taxon>Streptophyta</taxon>
        <taxon>Embryophyta</taxon>
        <taxon>Tracheophyta</taxon>
        <taxon>Spermatophyta</taxon>
        <taxon>Magnoliopsida</taxon>
        <taxon>eudicotyledons</taxon>
        <taxon>Gunneridae</taxon>
        <taxon>Pentapetalae</taxon>
        <taxon>rosids</taxon>
        <taxon>fabids</taxon>
        <taxon>Fabales</taxon>
        <taxon>Fabaceae</taxon>
        <taxon>Caesalpinioideae</taxon>
        <taxon>Cassia clade</taxon>
        <taxon>Senna</taxon>
    </lineage>
</organism>